<proteinExistence type="predicted"/>
<comment type="caution">
    <text evidence="1">The sequence shown here is derived from an EMBL/GenBank/DDBJ whole genome shotgun (WGS) entry which is preliminary data.</text>
</comment>
<dbReference type="Proteomes" id="UP000324800">
    <property type="component" value="Unassembled WGS sequence"/>
</dbReference>
<evidence type="ECO:0000313" key="1">
    <source>
        <dbReference type="EMBL" id="KAA6377530.1"/>
    </source>
</evidence>
<sequence>MGAYMKSRSWIIPPGNMSASLVSSNKMKIKLERNFFETVQDTKEQQINQSQMQQNFGVPDDVDMLLLSLIRQSEAHAAVKEARTAINILFITRKHQKSKEKKRCGIWKLYQIIFAYQQKKTKRSSTQILVACMYSLIAFTNLRLLELFEEVVQKVSVAQVRLETKIWKGQQGRVRLPIRSLQNDFACPVYWFQLRKKRCTDLTDLMKKLWGRFTRSIQQNYTKPHEECWNSGRTQSYINRSSCINETALEWHQKGRNRFLVKIHQICRHSLMVL</sequence>
<reference evidence="1 2" key="1">
    <citation type="submission" date="2019-03" db="EMBL/GenBank/DDBJ databases">
        <title>Single cell metagenomics reveals metabolic interactions within the superorganism composed of flagellate Streblomastix strix and complex community of Bacteroidetes bacteria on its surface.</title>
        <authorList>
            <person name="Treitli S.C."/>
            <person name="Kolisko M."/>
            <person name="Husnik F."/>
            <person name="Keeling P."/>
            <person name="Hampl V."/>
        </authorList>
    </citation>
    <scope>NUCLEOTIDE SEQUENCE [LARGE SCALE GENOMIC DNA]</scope>
    <source>
        <strain evidence="1">ST1C</strain>
    </source>
</reference>
<dbReference type="AlphaFoldDB" id="A0A5J4V5F3"/>
<gene>
    <name evidence="1" type="ORF">EZS28_026944</name>
</gene>
<evidence type="ECO:0000313" key="2">
    <source>
        <dbReference type="Proteomes" id="UP000324800"/>
    </source>
</evidence>
<dbReference type="EMBL" id="SNRW01009747">
    <property type="protein sequence ID" value="KAA6377530.1"/>
    <property type="molecule type" value="Genomic_DNA"/>
</dbReference>
<accession>A0A5J4V5F3</accession>
<organism evidence="1 2">
    <name type="scientific">Streblomastix strix</name>
    <dbReference type="NCBI Taxonomy" id="222440"/>
    <lineage>
        <taxon>Eukaryota</taxon>
        <taxon>Metamonada</taxon>
        <taxon>Preaxostyla</taxon>
        <taxon>Oxymonadida</taxon>
        <taxon>Streblomastigidae</taxon>
        <taxon>Streblomastix</taxon>
    </lineage>
</organism>
<protein>
    <submittedName>
        <fullName evidence="1">Uncharacterized protein</fullName>
    </submittedName>
</protein>
<name>A0A5J4V5F3_9EUKA</name>